<sequence length="280" mass="30232">MSSVPDLMRSLSRPPSAAPSRSASVSRSNSNTSSPTKKRPRGEEYLNELSEDITMIHDPRPATPPPTQSAGEAAKRSGSVSSRSGRGGSGDRSSTPDAPVPPGLIGGGGGEEGRESSLDRMIMPPPVSPSKGGGGGSGVNEGKNGGGVEDNGSTEDRHERESSVSTDDLLVQLPDYNWAGFMARFEEALKEIGAEKEWLSKEYDMWNWMYEIWSSSRDHDDARRLSREMATIIQWTRLKEADLERAREAHTQSMLAISSVLGIVPKNATPPLLSGKNKKR</sequence>
<name>A0ABR3GUP6_9PEZI</name>
<proteinExistence type="predicted"/>
<dbReference type="Proteomes" id="UP001447188">
    <property type="component" value="Unassembled WGS sequence"/>
</dbReference>
<evidence type="ECO:0000313" key="3">
    <source>
        <dbReference type="Proteomes" id="UP001447188"/>
    </source>
</evidence>
<gene>
    <name evidence="2" type="ORF">Q9L58_001229</name>
</gene>
<dbReference type="EMBL" id="JBBBZM010000009">
    <property type="protein sequence ID" value="KAL0639662.1"/>
    <property type="molecule type" value="Genomic_DNA"/>
</dbReference>
<evidence type="ECO:0000313" key="2">
    <source>
        <dbReference type="EMBL" id="KAL0639662.1"/>
    </source>
</evidence>
<accession>A0ABR3GUP6</accession>
<organism evidence="2 3">
    <name type="scientific">Discina gigas</name>
    <dbReference type="NCBI Taxonomy" id="1032678"/>
    <lineage>
        <taxon>Eukaryota</taxon>
        <taxon>Fungi</taxon>
        <taxon>Dikarya</taxon>
        <taxon>Ascomycota</taxon>
        <taxon>Pezizomycotina</taxon>
        <taxon>Pezizomycetes</taxon>
        <taxon>Pezizales</taxon>
        <taxon>Discinaceae</taxon>
        <taxon>Discina</taxon>
    </lineage>
</organism>
<feature type="region of interest" description="Disordered" evidence="1">
    <location>
        <begin position="1"/>
        <end position="165"/>
    </location>
</feature>
<feature type="compositionally biased region" description="Low complexity" evidence="1">
    <location>
        <begin position="9"/>
        <end position="35"/>
    </location>
</feature>
<evidence type="ECO:0000256" key="1">
    <source>
        <dbReference type="SAM" id="MobiDB-lite"/>
    </source>
</evidence>
<feature type="compositionally biased region" description="Gly residues" evidence="1">
    <location>
        <begin position="131"/>
        <end position="149"/>
    </location>
</feature>
<reference evidence="2 3" key="1">
    <citation type="submission" date="2024-02" db="EMBL/GenBank/DDBJ databases">
        <title>Discinaceae phylogenomics.</title>
        <authorList>
            <person name="Dirks A.C."/>
            <person name="James T.Y."/>
        </authorList>
    </citation>
    <scope>NUCLEOTIDE SEQUENCE [LARGE SCALE GENOMIC DNA]</scope>
    <source>
        <strain evidence="2 3">ACD0624</strain>
    </source>
</reference>
<protein>
    <submittedName>
        <fullName evidence="2">Uncharacterized protein</fullName>
    </submittedName>
</protein>
<comment type="caution">
    <text evidence="2">The sequence shown here is derived from an EMBL/GenBank/DDBJ whole genome shotgun (WGS) entry which is preliminary data.</text>
</comment>
<keyword evidence="3" id="KW-1185">Reference proteome</keyword>